<keyword evidence="13" id="KW-1133">Transmembrane helix</keyword>
<dbReference type="Pfam" id="PF00704">
    <property type="entry name" value="Glyco_hydro_18"/>
    <property type="match status" value="1"/>
</dbReference>
<dbReference type="FunFam" id="3.20.20.80:FF:000075">
    <property type="entry name" value="Sporulation-specific chitinase"/>
    <property type="match status" value="1"/>
</dbReference>
<comment type="subcellular location">
    <subcellularLocation>
        <location evidence="2">Secreted</location>
    </subcellularLocation>
</comment>
<keyword evidence="16" id="KW-1185">Reference proteome</keyword>
<evidence type="ECO:0000313" key="15">
    <source>
        <dbReference type="EMBL" id="OAG24493.1"/>
    </source>
</evidence>
<dbReference type="VEuPathDB" id="FungiDB:CC77DRAFT_1057710"/>
<proteinExistence type="inferred from homology"/>
<dbReference type="PROSITE" id="PS01095">
    <property type="entry name" value="GH18_1"/>
    <property type="match status" value="1"/>
</dbReference>
<name>A0A177DXQ8_ALTAL</name>
<keyword evidence="13" id="KW-0472">Membrane</keyword>
<evidence type="ECO:0000256" key="2">
    <source>
        <dbReference type="ARBA" id="ARBA00004613"/>
    </source>
</evidence>
<dbReference type="PANTHER" id="PTHR11177">
    <property type="entry name" value="CHITINASE"/>
    <property type="match status" value="1"/>
</dbReference>
<dbReference type="Gene3D" id="3.10.50.10">
    <property type="match status" value="1"/>
</dbReference>
<evidence type="ECO:0000256" key="8">
    <source>
        <dbReference type="ARBA" id="ARBA00023277"/>
    </source>
</evidence>
<protein>
    <recommendedName>
        <fullName evidence="4">chitinase</fullName>
        <ecNumber evidence="4">3.2.1.14</ecNumber>
    </recommendedName>
</protein>
<dbReference type="GO" id="GO:0008843">
    <property type="term" value="F:endochitinase activity"/>
    <property type="evidence" value="ECO:0007669"/>
    <property type="project" value="UniProtKB-EC"/>
</dbReference>
<dbReference type="RefSeq" id="XP_018389914.1">
    <property type="nucleotide sequence ID" value="XM_018528045.1"/>
</dbReference>
<dbReference type="SUPFAM" id="SSF51445">
    <property type="entry name" value="(Trans)glycosidases"/>
    <property type="match status" value="1"/>
</dbReference>
<dbReference type="GO" id="GO:0008061">
    <property type="term" value="F:chitin binding"/>
    <property type="evidence" value="ECO:0007669"/>
    <property type="project" value="InterPro"/>
</dbReference>
<dbReference type="GO" id="GO:0000272">
    <property type="term" value="P:polysaccharide catabolic process"/>
    <property type="evidence" value="ECO:0007669"/>
    <property type="project" value="UniProtKB-KW"/>
</dbReference>
<keyword evidence="10" id="KW-0624">Polysaccharide degradation</keyword>
<keyword evidence="5" id="KW-0964">Secreted</keyword>
<evidence type="ECO:0000256" key="5">
    <source>
        <dbReference type="ARBA" id="ARBA00022525"/>
    </source>
</evidence>
<dbReference type="PANTHER" id="PTHR11177:SF365">
    <property type="entry name" value="ENDOCHITINASE B"/>
    <property type="match status" value="1"/>
</dbReference>
<dbReference type="GO" id="GO:0005576">
    <property type="term" value="C:extracellular region"/>
    <property type="evidence" value="ECO:0007669"/>
    <property type="project" value="UniProtKB-SubCell"/>
</dbReference>
<dbReference type="InterPro" id="IPR029070">
    <property type="entry name" value="Chitinase_insertion_sf"/>
</dbReference>
<dbReference type="Proteomes" id="UP000077248">
    <property type="component" value="Unassembled WGS sequence"/>
</dbReference>
<evidence type="ECO:0000256" key="9">
    <source>
        <dbReference type="ARBA" id="ARBA00023295"/>
    </source>
</evidence>
<evidence type="ECO:0000313" key="16">
    <source>
        <dbReference type="Proteomes" id="UP000077248"/>
    </source>
</evidence>
<feature type="transmembrane region" description="Helical" evidence="13">
    <location>
        <begin position="133"/>
        <end position="157"/>
    </location>
</feature>
<dbReference type="SMART" id="SM00636">
    <property type="entry name" value="Glyco_18"/>
    <property type="match status" value="1"/>
</dbReference>
<dbReference type="InterPro" id="IPR011583">
    <property type="entry name" value="Chitinase_II/V-like_cat"/>
</dbReference>
<comment type="similarity">
    <text evidence="3">Belongs to the glycosyl hydrolase 18 family. Chitinase class V subfamily.</text>
</comment>
<dbReference type="InterPro" id="IPR001579">
    <property type="entry name" value="Glyco_hydro_18_chit_AS"/>
</dbReference>
<feature type="transmembrane region" description="Helical" evidence="13">
    <location>
        <begin position="44"/>
        <end position="66"/>
    </location>
</feature>
<dbReference type="FunFam" id="3.10.50.10:FF:000005">
    <property type="entry name" value="Endochitinase B1"/>
    <property type="match status" value="1"/>
</dbReference>
<dbReference type="KEGG" id="aalt:CC77DRAFT_1057710"/>
<reference evidence="15 16" key="1">
    <citation type="submission" date="2016-05" db="EMBL/GenBank/DDBJ databases">
        <title>Comparative analysis of secretome profiles of manganese(II)-oxidizing ascomycete fungi.</title>
        <authorList>
            <consortium name="DOE Joint Genome Institute"/>
            <person name="Zeiner C.A."/>
            <person name="Purvine S.O."/>
            <person name="Zink E.M."/>
            <person name="Wu S."/>
            <person name="Pasa-Tolic L."/>
            <person name="Chaput D.L."/>
            <person name="Haridas S."/>
            <person name="Grigoriev I.V."/>
            <person name="Santelli C.M."/>
            <person name="Hansel C.M."/>
        </authorList>
    </citation>
    <scope>NUCLEOTIDE SEQUENCE [LARGE SCALE GENOMIC DNA]</scope>
    <source>
        <strain evidence="15 16">SRC1lrK2f</strain>
    </source>
</reference>
<accession>A0A177DXQ8</accession>
<evidence type="ECO:0000256" key="1">
    <source>
        <dbReference type="ARBA" id="ARBA00000822"/>
    </source>
</evidence>
<evidence type="ECO:0000256" key="11">
    <source>
        <dbReference type="RuleBase" id="RU000489"/>
    </source>
</evidence>
<dbReference type="SUPFAM" id="SSF54556">
    <property type="entry name" value="Chitinase insertion domain"/>
    <property type="match status" value="1"/>
</dbReference>
<feature type="transmembrane region" description="Helical" evidence="13">
    <location>
        <begin position="101"/>
        <end position="121"/>
    </location>
</feature>
<keyword evidence="6 11" id="KW-0378">Hydrolase</keyword>
<dbReference type="CDD" id="cd06548">
    <property type="entry name" value="GH18_chitinase"/>
    <property type="match status" value="1"/>
</dbReference>
<dbReference type="GO" id="GO:0006032">
    <property type="term" value="P:chitin catabolic process"/>
    <property type="evidence" value="ECO:0007669"/>
    <property type="project" value="UniProtKB-KW"/>
</dbReference>
<feature type="region of interest" description="Disordered" evidence="12">
    <location>
        <begin position="246"/>
        <end position="280"/>
    </location>
</feature>
<dbReference type="InterPro" id="IPR001223">
    <property type="entry name" value="Glyco_hydro18_cat"/>
</dbReference>
<dbReference type="InterPro" id="IPR017853">
    <property type="entry name" value="GH"/>
</dbReference>
<keyword evidence="13" id="KW-0812">Transmembrane</keyword>
<dbReference type="AlphaFoldDB" id="A0A177DXQ8"/>
<dbReference type="EC" id="3.2.1.14" evidence="4"/>
<dbReference type="Gene3D" id="3.20.20.80">
    <property type="entry name" value="Glycosidases"/>
    <property type="match status" value="1"/>
</dbReference>
<evidence type="ECO:0000256" key="13">
    <source>
        <dbReference type="SAM" id="Phobius"/>
    </source>
</evidence>
<evidence type="ECO:0000256" key="3">
    <source>
        <dbReference type="ARBA" id="ARBA00008682"/>
    </source>
</evidence>
<comment type="catalytic activity">
    <reaction evidence="1">
        <text>Random endo-hydrolysis of N-acetyl-beta-D-glucosaminide (1-&gt;4)-beta-linkages in chitin and chitodextrins.</text>
        <dbReference type="EC" id="3.2.1.14"/>
    </reaction>
</comment>
<evidence type="ECO:0000256" key="6">
    <source>
        <dbReference type="ARBA" id="ARBA00022801"/>
    </source>
</evidence>
<feature type="compositionally biased region" description="Low complexity" evidence="12">
    <location>
        <begin position="246"/>
        <end position="274"/>
    </location>
</feature>
<evidence type="ECO:0000256" key="12">
    <source>
        <dbReference type="SAM" id="MobiDB-lite"/>
    </source>
</evidence>
<dbReference type="InterPro" id="IPR050314">
    <property type="entry name" value="Glycosyl_Hydrlase_18"/>
</dbReference>
<dbReference type="STRING" id="5599.A0A177DXQ8"/>
<dbReference type="EMBL" id="KV441471">
    <property type="protein sequence ID" value="OAG24493.1"/>
    <property type="molecule type" value="Genomic_DNA"/>
</dbReference>
<keyword evidence="9 11" id="KW-0326">Glycosidase</keyword>
<feature type="domain" description="GH18" evidence="14">
    <location>
        <begin position="287"/>
        <end position="662"/>
    </location>
</feature>
<evidence type="ECO:0000256" key="10">
    <source>
        <dbReference type="ARBA" id="ARBA00023326"/>
    </source>
</evidence>
<sequence length="701" mass="77815">MASHSMPLQSTYDSQILPYADLEDLKEAEIEDRHLKTRIRKLRIVSRTLALFISIAVLVPTALTLYKFLSTRTIYRTVALPSGQSVSRTPWAHNTRAWPTYMYFGVAAVSVLLNFTTMFSYKFGIEKANVASVVTSTFSWINLIGNLVVWCVAAGLYRAEKNKNGKSNDLWGWTCSAGARAIQKEFVGDIDFGRYCNVQFPGEVTSPLFTAYSAVAPPSDPTSTFSPSSHYTTFITSGIPFPSSVSTSQTKVQSSTPGTPSYSTPQSQTSSTDTIPADPNIPFRPGYRSVAYYGSWDIYTRNFQPQEIPAKRLTHLLYSFADNKPDGTVFLTDSHADAEKHYATDSWNDVGNNLYGSLKQLQILKAKNRNLKVLLSIGGWTYTNTNKHMDGPMATAEGRQRFASSCVELIRDYGFDGIDVDWEYPKDKEQGHQWLELLKEIRSQMNKYADKLVHKDDSGYELKPKFLLTIASPAGEKNYRNLPLREISEVTDFINLMAYDYAGSWDKQTGHNSNLYPSTSNPLSTPFNTASVLAAYNAAGVPSSKLNLGMPLYGRSFTNTQGVGKSFDSTGEGSFEKGIYDFKDLPVAGAQEYYDEEVGASYSYDEGSGTFVSYDTMAMALKKVDYIAQQKLGGAMWWEISGDRTDNAGSIVQNIIEKMRGGGSGAGIESSSNWLLYPDSKFDNIRNGVLTPQVAQRLRRA</sequence>
<organism evidence="15 16">
    <name type="scientific">Alternaria alternata</name>
    <name type="common">Alternaria rot fungus</name>
    <name type="synonym">Torula alternata</name>
    <dbReference type="NCBI Taxonomy" id="5599"/>
    <lineage>
        <taxon>Eukaryota</taxon>
        <taxon>Fungi</taxon>
        <taxon>Dikarya</taxon>
        <taxon>Ascomycota</taxon>
        <taxon>Pezizomycotina</taxon>
        <taxon>Dothideomycetes</taxon>
        <taxon>Pleosporomycetidae</taxon>
        <taxon>Pleosporales</taxon>
        <taxon>Pleosporineae</taxon>
        <taxon>Pleosporaceae</taxon>
        <taxon>Alternaria</taxon>
        <taxon>Alternaria sect. Alternaria</taxon>
        <taxon>Alternaria alternata complex</taxon>
    </lineage>
</organism>
<evidence type="ECO:0000256" key="4">
    <source>
        <dbReference type="ARBA" id="ARBA00012729"/>
    </source>
</evidence>
<keyword evidence="7" id="KW-0146">Chitin degradation</keyword>
<evidence type="ECO:0000256" key="7">
    <source>
        <dbReference type="ARBA" id="ARBA00023024"/>
    </source>
</evidence>
<gene>
    <name evidence="15" type="ORF">CC77DRAFT_1057710</name>
</gene>
<dbReference type="PROSITE" id="PS51910">
    <property type="entry name" value="GH18_2"/>
    <property type="match status" value="1"/>
</dbReference>
<dbReference type="GeneID" id="29113639"/>
<keyword evidence="8" id="KW-0119">Carbohydrate metabolism</keyword>
<evidence type="ECO:0000259" key="14">
    <source>
        <dbReference type="PROSITE" id="PS51910"/>
    </source>
</evidence>